<reference evidence="8" key="1">
    <citation type="submission" date="2021-06" db="EMBL/GenBank/DDBJ databases">
        <authorList>
            <person name="Kallberg Y."/>
            <person name="Tangrot J."/>
            <person name="Rosling A."/>
        </authorList>
    </citation>
    <scope>NUCLEOTIDE SEQUENCE</scope>
    <source>
        <strain evidence="8">IA702</strain>
    </source>
</reference>
<feature type="compositionally biased region" description="Low complexity" evidence="6">
    <location>
        <begin position="11"/>
        <end position="24"/>
    </location>
</feature>
<dbReference type="AlphaFoldDB" id="A0A9N8YTT0"/>
<evidence type="ECO:0000313" key="8">
    <source>
        <dbReference type="EMBL" id="CAG8452142.1"/>
    </source>
</evidence>
<keyword evidence="9" id="KW-1185">Reference proteome</keyword>
<dbReference type="InterPro" id="IPR013083">
    <property type="entry name" value="Znf_RING/FYVE/PHD"/>
</dbReference>
<evidence type="ECO:0000256" key="3">
    <source>
        <dbReference type="ARBA" id="ARBA00022833"/>
    </source>
</evidence>
<gene>
    <name evidence="8" type="ORF">POCULU_LOCUS88</name>
</gene>
<name>A0A9N8YTT0_9GLOM</name>
<evidence type="ECO:0000256" key="6">
    <source>
        <dbReference type="SAM" id="MobiDB-lite"/>
    </source>
</evidence>
<feature type="region of interest" description="Disordered" evidence="6">
    <location>
        <begin position="310"/>
        <end position="330"/>
    </location>
</feature>
<feature type="region of interest" description="Disordered" evidence="6">
    <location>
        <begin position="1"/>
        <end position="194"/>
    </location>
</feature>
<dbReference type="OrthoDB" id="6105938at2759"/>
<feature type="compositionally biased region" description="Acidic residues" evidence="6">
    <location>
        <begin position="570"/>
        <end position="590"/>
    </location>
</feature>
<dbReference type="PROSITE" id="PS00518">
    <property type="entry name" value="ZF_RING_1"/>
    <property type="match status" value="1"/>
</dbReference>
<keyword evidence="5" id="KW-0175">Coiled coil</keyword>
<evidence type="ECO:0000259" key="7">
    <source>
        <dbReference type="PROSITE" id="PS50089"/>
    </source>
</evidence>
<feature type="region of interest" description="Disordered" evidence="6">
    <location>
        <begin position="349"/>
        <end position="374"/>
    </location>
</feature>
<sequence>MKRKPKRRLSITDSHASSSTSTCTRPIASNISSSSRPLHKRFRGHATRGTPVHASFVSDPVCTDHSETFDDNNDDSEVYRKYRNSMNDTVSGSCGNEKENKENEERVENKECGENEKDGENTKDLDKELYKENGVGKEREKVKENENENDKKEKGKGKEKGKDKDRDKERVKEKGKDAKIRGRDREREATQDRSEKIELRAALEEILELKNEIKRLQAEVSFKDQVIESLHAQSKKSKPGLTCVICVEYMSNPCTISCGHTFCYDCLHDWLKIRRECPTCRKKISQRPTLSFVVKEQVETYVEQLAPDERESAKARLRDKEASLKEQSDPWREVFGTHSTAIIVDDADGRPYRLDESDHDLGLDSDEFDDDDDDSDGHLLYFYERNSFSGGRDIDSYSENDSIPGVSSSRESDPYDTDSTDRSSGPHSFIQQQFRTMWNQETQIEPIYTSPQSSNRHRRLPLATSRNSSRRQDNENTPRGSESSDGYHPSSLTVSDEDEEEETEEHGRKSARYPLRSRNYSIISDDTSDAPCTHLPLSQGTQYRLRSPILAATTRGSLGSSHDDIHSDDLESDDADDDTSSNSSDDDISYESEQRSLSTPVSDDAEDFGVHNNRQVRSIVARQFRPYLSGERYASDTRSNRWMTRG</sequence>
<dbReference type="InterPro" id="IPR001841">
    <property type="entry name" value="Znf_RING"/>
</dbReference>
<feature type="compositionally biased region" description="Basic and acidic residues" evidence="6">
    <location>
        <begin position="96"/>
        <end position="194"/>
    </location>
</feature>
<evidence type="ECO:0000256" key="1">
    <source>
        <dbReference type="ARBA" id="ARBA00022723"/>
    </source>
</evidence>
<feature type="coiled-coil region" evidence="5">
    <location>
        <begin position="199"/>
        <end position="226"/>
    </location>
</feature>
<dbReference type="EMBL" id="CAJVPJ010000004">
    <property type="protein sequence ID" value="CAG8452142.1"/>
    <property type="molecule type" value="Genomic_DNA"/>
</dbReference>
<dbReference type="GO" id="GO:0008270">
    <property type="term" value="F:zinc ion binding"/>
    <property type="evidence" value="ECO:0007669"/>
    <property type="project" value="UniProtKB-KW"/>
</dbReference>
<feature type="compositionally biased region" description="Polar residues" evidence="6">
    <location>
        <begin position="397"/>
        <end position="409"/>
    </location>
</feature>
<keyword evidence="3" id="KW-0862">Zinc</keyword>
<keyword evidence="2 4" id="KW-0863">Zinc-finger</keyword>
<feature type="compositionally biased region" description="Basic residues" evidence="6">
    <location>
        <begin position="37"/>
        <end position="46"/>
    </location>
</feature>
<dbReference type="SUPFAM" id="SSF57850">
    <property type="entry name" value="RING/U-box"/>
    <property type="match status" value="1"/>
</dbReference>
<feature type="compositionally biased region" description="Basic and acidic residues" evidence="6">
    <location>
        <begin position="349"/>
        <end position="362"/>
    </location>
</feature>
<dbReference type="Gene3D" id="3.30.40.10">
    <property type="entry name" value="Zinc/RING finger domain, C3HC4 (zinc finger)"/>
    <property type="match status" value="1"/>
</dbReference>
<feature type="compositionally biased region" description="Polar residues" evidence="6">
    <location>
        <begin position="84"/>
        <end position="94"/>
    </location>
</feature>
<dbReference type="InterPro" id="IPR017907">
    <property type="entry name" value="Znf_RING_CS"/>
</dbReference>
<feature type="compositionally biased region" description="Polar residues" evidence="6">
    <location>
        <begin position="477"/>
        <end position="494"/>
    </location>
</feature>
<dbReference type="Pfam" id="PF13639">
    <property type="entry name" value="zf-RING_2"/>
    <property type="match status" value="1"/>
</dbReference>
<protein>
    <submittedName>
        <fullName evidence="8">10849_t:CDS:1</fullName>
    </submittedName>
</protein>
<feature type="compositionally biased region" description="Acidic residues" evidence="6">
    <location>
        <begin position="363"/>
        <end position="374"/>
    </location>
</feature>
<evidence type="ECO:0000256" key="2">
    <source>
        <dbReference type="ARBA" id="ARBA00022771"/>
    </source>
</evidence>
<evidence type="ECO:0000256" key="4">
    <source>
        <dbReference type="PROSITE-ProRule" id="PRU00175"/>
    </source>
</evidence>
<feature type="compositionally biased region" description="Polar residues" evidence="6">
    <location>
        <begin position="27"/>
        <end position="36"/>
    </location>
</feature>
<feature type="region of interest" description="Disordered" evidence="6">
    <location>
        <begin position="391"/>
        <end position="427"/>
    </location>
</feature>
<feature type="domain" description="RING-type" evidence="7">
    <location>
        <begin position="243"/>
        <end position="281"/>
    </location>
</feature>
<accession>A0A9N8YTT0</accession>
<keyword evidence="1" id="KW-0479">Metal-binding</keyword>
<feature type="region of interest" description="Disordered" evidence="6">
    <location>
        <begin position="447"/>
        <end position="513"/>
    </location>
</feature>
<evidence type="ECO:0000313" key="9">
    <source>
        <dbReference type="Proteomes" id="UP000789572"/>
    </source>
</evidence>
<evidence type="ECO:0000256" key="5">
    <source>
        <dbReference type="SAM" id="Coils"/>
    </source>
</evidence>
<dbReference type="Proteomes" id="UP000789572">
    <property type="component" value="Unassembled WGS sequence"/>
</dbReference>
<dbReference type="PANTHER" id="PTHR23327">
    <property type="entry name" value="RING FINGER PROTEIN 127"/>
    <property type="match status" value="1"/>
</dbReference>
<dbReference type="PROSITE" id="PS50089">
    <property type="entry name" value="ZF_RING_2"/>
    <property type="match status" value="1"/>
</dbReference>
<feature type="compositionally biased region" description="Acidic residues" evidence="6">
    <location>
        <begin position="495"/>
        <end position="504"/>
    </location>
</feature>
<feature type="region of interest" description="Disordered" evidence="6">
    <location>
        <begin position="554"/>
        <end position="615"/>
    </location>
</feature>
<proteinExistence type="predicted"/>
<comment type="caution">
    <text evidence="8">The sequence shown here is derived from an EMBL/GenBank/DDBJ whole genome shotgun (WGS) entry which is preliminary data.</text>
</comment>
<dbReference type="SMART" id="SM00184">
    <property type="entry name" value="RING"/>
    <property type="match status" value="1"/>
</dbReference>
<organism evidence="8 9">
    <name type="scientific">Paraglomus occultum</name>
    <dbReference type="NCBI Taxonomy" id="144539"/>
    <lineage>
        <taxon>Eukaryota</taxon>
        <taxon>Fungi</taxon>
        <taxon>Fungi incertae sedis</taxon>
        <taxon>Mucoromycota</taxon>
        <taxon>Glomeromycotina</taxon>
        <taxon>Glomeromycetes</taxon>
        <taxon>Paraglomerales</taxon>
        <taxon>Paraglomeraceae</taxon>
        <taxon>Paraglomus</taxon>
    </lineage>
</organism>